<keyword evidence="4" id="KW-1185">Reference proteome</keyword>
<evidence type="ECO:0000313" key="3">
    <source>
        <dbReference type="EMBL" id="EHL79179.1"/>
    </source>
</evidence>
<name>G9QI18_9BACI</name>
<dbReference type="PANTHER" id="PTHR43674">
    <property type="entry name" value="NITRILASE C965.09-RELATED"/>
    <property type="match status" value="1"/>
</dbReference>
<evidence type="ECO:0000313" key="4">
    <source>
        <dbReference type="Proteomes" id="UP000011747"/>
    </source>
</evidence>
<feature type="domain" description="CN hydrolase" evidence="2">
    <location>
        <begin position="2"/>
        <end position="237"/>
    </location>
</feature>
<dbReference type="AlphaFoldDB" id="G9QI18"/>
<dbReference type="EMBL" id="ACWF01000027">
    <property type="protein sequence ID" value="EHL79179.1"/>
    <property type="molecule type" value="Genomic_DNA"/>
</dbReference>
<dbReference type="Pfam" id="PF00795">
    <property type="entry name" value="CN_hydrolase"/>
    <property type="match status" value="1"/>
</dbReference>
<evidence type="ECO:0000259" key="2">
    <source>
        <dbReference type="PROSITE" id="PS50263"/>
    </source>
</evidence>
<dbReference type="RefSeq" id="WP_003352866.1">
    <property type="nucleotide sequence ID" value="NZ_JH414742.1"/>
</dbReference>
<dbReference type="Gene3D" id="3.60.110.10">
    <property type="entry name" value="Carbon-nitrogen hydrolase"/>
    <property type="match status" value="1"/>
</dbReference>
<dbReference type="PANTHER" id="PTHR43674:SF16">
    <property type="entry name" value="CARBON-NITROGEN FAMILY, PUTATIVE (AFU_ORTHOLOGUE AFUA_5G02350)-RELATED"/>
    <property type="match status" value="1"/>
</dbReference>
<proteinExistence type="predicted"/>
<gene>
    <name evidence="3" type="ORF">HMPREF1015_01382</name>
</gene>
<comment type="caution">
    <text evidence="3">The sequence shown here is derived from an EMBL/GenBank/DDBJ whole genome shotgun (WGS) entry which is preliminary data.</text>
</comment>
<dbReference type="InterPro" id="IPR036526">
    <property type="entry name" value="C-N_Hydrolase_sf"/>
</dbReference>
<evidence type="ECO:0000256" key="1">
    <source>
        <dbReference type="ARBA" id="ARBA00022801"/>
    </source>
</evidence>
<dbReference type="InterPro" id="IPR003010">
    <property type="entry name" value="C-N_Hydrolase"/>
</dbReference>
<dbReference type="InterPro" id="IPR050345">
    <property type="entry name" value="Aliph_Amidase/BUP"/>
</dbReference>
<protein>
    <recommendedName>
        <fullName evidence="2">CN hydrolase domain-containing protein</fullName>
    </recommendedName>
</protein>
<dbReference type="SUPFAM" id="SSF56317">
    <property type="entry name" value="Carbon-nitrogen hydrolase"/>
    <property type="match status" value="1"/>
</dbReference>
<dbReference type="PATRIC" id="fig|665952.3.peg.590"/>
<reference evidence="3 4" key="1">
    <citation type="submission" date="2011-09" db="EMBL/GenBank/DDBJ databases">
        <title>The Genome Sequence of Bacillus smithii 7_3_47FAA.</title>
        <authorList>
            <consortium name="The Broad Institute Genome Sequencing Platform"/>
            <person name="Earl A."/>
            <person name="Ward D."/>
            <person name="Feldgarden M."/>
            <person name="Gevers D."/>
            <person name="Daigneault M."/>
            <person name="Strauss J."/>
            <person name="Allen-Vercoe E."/>
            <person name="Young S.K."/>
            <person name="Zeng Q."/>
            <person name="Gargeya S."/>
            <person name="Fitzgerald M."/>
            <person name="Haas B."/>
            <person name="Abouelleil A."/>
            <person name="Alvarado L."/>
            <person name="Arachchi H.M."/>
            <person name="Berlin A."/>
            <person name="Brown A."/>
            <person name="Chapman S.B."/>
            <person name="Chen Z."/>
            <person name="Dunbar C."/>
            <person name="Freedman E."/>
            <person name="Gearin G."/>
            <person name="Goldberg J."/>
            <person name="Griggs A."/>
            <person name="Gujja S."/>
            <person name="Heiman D."/>
            <person name="Howarth C."/>
            <person name="Larson L."/>
            <person name="Lui A."/>
            <person name="MacDonald P.J.P."/>
            <person name="Montmayeur A."/>
            <person name="Murphy C."/>
            <person name="Neiman D."/>
            <person name="Pearson M."/>
            <person name="Priest M."/>
            <person name="Roberts A."/>
            <person name="Saif S."/>
            <person name="Shea T."/>
            <person name="Shenoy N."/>
            <person name="Sisk P."/>
            <person name="Stolte C."/>
            <person name="Sykes S."/>
            <person name="Wortman J."/>
            <person name="Nusbaum C."/>
            <person name="Birren B."/>
        </authorList>
    </citation>
    <scope>NUCLEOTIDE SEQUENCE [LARGE SCALE GENOMIC DNA]</scope>
    <source>
        <strain evidence="3 4">7_3_47FAA</strain>
    </source>
</reference>
<dbReference type="HOGENOM" id="CLU_030130_3_8_9"/>
<organism evidence="3 4">
    <name type="scientific">Bacillus smithii 7_3_47FAA</name>
    <dbReference type="NCBI Taxonomy" id="665952"/>
    <lineage>
        <taxon>Bacteria</taxon>
        <taxon>Bacillati</taxon>
        <taxon>Bacillota</taxon>
        <taxon>Bacilli</taxon>
        <taxon>Bacillales</taxon>
        <taxon>Bacillaceae</taxon>
        <taxon>Bacillus</taxon>
    </lineage>
</organism>
<dbReference type="PROSITE" id="PS50263">
    <property type="entry name" value="CN_HYDROLASE"/>
    <property type="match status" value="1"/>
</dbReference>
<accession>G9QI18</accession>
<sequence>MVRVTMAQFSPKQGDKKENIHKMIEMMKTAKKQQSQLILFPELCLTGYFVWESLSELAEPLSGNCIQIFQSACREHEIFAVISFPEKNKDSTFSITAILIDDKGTIRGIYRKSHLFANERNVFKEGTELPVFDTELGKISLMICYDLEFPEVARILRLKGAELLLVPLANMKPYEKHQFIYLQSRAMENQIPIVLCNRTGTEYDTTFFGESAAVDGNGTVIVKLNDEEQLITIHVPLNKPFDEHLNYMADRRTDLYVELFNELTDKSENKTEQRR</sequence>
<keyword evidence="1" id="KW-0378">Hydrolase</keyword>
<dbReference type="GO" id="GO:0016811">
    <property type="term" value="F:hydrolase activity, acting on carbon-nitrogen (but not peptide) bonds, in linear amides"/>
    <property type="evidence" value="ECO:0007669"/>
    <property type="project" value="TreeGrafter"/>
</dbReference>
<dbReference type="CDD" id="cd07197">
    <property type="entry name" value="nitrilase"/>
    <property type="match status" value="1"/>
</dbReference>
<dbReference type="Proteomes" id="UP000011747">
    <property type="component" value="Unassembled WGS sequence"/>
</dbReference>